<evidence type="ECO:0000259" key="4">
    <source>
        <dbReference type="PROSITE" id="PS51164"/>
    </source>
</evidence>
<sequence>MFISRTLAFTCLHAGLVLGAAVHTPAPILSTSSTSSPTCWPVTVLPPSTLPGSTVTTSPHNPSVTSITCRAPPPTAPYPPPTTTSTPIAITDPPPITGTPTTSSTNFPTMSCWVTTITTVPTATGSVPMYSQCDGIGWTGSTQCKQGYQCIKMNEWYSQCFGIPVTQTLTVCT</sequence>
<dbReference type="SMART" id="SM00236">
    <property type="entry name" value="fCBD"/>
    <property type="match status" value="1"/>
</dbReference>
<dbReference type="GO" id="GO:0030248">
    <property type="term" value="F:cellulose binding"/>
    <property type="evidence" value="ECO:0007669"/>
    <property type="project" value="InterPro"/>
</dbReference>
<protein>
    <recommendedName>
        <fullName evidence="4">CBM1 domain-containing protein</fullName>
    </recommendedName>
</protein>
<keyword evidence="6" id="KW-1185">Reference proteome</keyword>
<feature type="compositionally biased region" description="Polar residues" evidence="2">
    <location>
        <begin position="51"/>
        <end position="67"/>
    </location>
</feature>
<evidence type="ECO:0000256" key="1">
    <source>
        <dbReference type="ARBA" id="ARBA00022729"/>
    </source>
</evidence>
<dbReference type="PROSITE" id="PS51164">
    <property type="entry name" value="CBM1_2"/>
    <property type="match status" value="1"/>
</dbReference>
<accession>A0A9P6JTU9</accession>
<dbReference type="EMBL" id="MU157830">
    <property type="protein sequence ID" value="KAF9532801.1"/>
    <property type="molecule type" value="Genomic_DNA"/>
</dbReference>
<name>A0A9P6JTU9_9AGAR</name>
<proteinExistence type="predicted"/>
<dbReference type="Pfam" id="PF00734">
    <property type="entry name" value="CBM_1"/>
    <property type="match status" value="1"/>
</dbReference>
<dbReference type="OrthoDB" id="2119228at2759"/>
<organism evidence="5 6">
    <name type="scientific">Crepidotus variabilis</name>
    <dbReference type="NCBI Taxonomy" id="179855"/>
    <lineage>
        <taxon>Eukaryota</taxon>
        <taxon>Fungi</taxon>
        <taxon>Dikarya</taxon>
        <taxon>Basidiomycota</taxon>
        <taxon>Agaricomycotina</taxon>
        <taxon>Agaricomycetes</taxon>
        <taxon>Agaricomycetidae</taxon>
        <taxon>Agaricales</taxon>
        <taxon>Agaricineae</taxon>
        <taxon>Crepidotaceae</taxon>
        <taxon>Crepidotus</taxon>
    </lineage>
</organism>
<dbReference type="GO" id="GO:0005576">
    <property type="term" value="C:extracellular region"/>
    <property type="evidence" value="ECO:0007669"/>
    <property type="project" value="InterPro"/>
</dbReference>
<evidence type="ECO:0000256" key="2">
    <source>
        <dbReference type="SAM" id="MobiDB-lite"/>
    </source>
</evidence>
<feature type="compositionally biased region" description="Pro residues" evidence="2">
    <location>
        <begin position="71"/>
        <end position="82"/>
    </location>
</feature>
<feature type="chain" id="PRO_5040431529" description="CBM1 domain-containing protein" evidence="3">
    <location>
        <begin position="20"/>
        <end position="173"/>
    </location>
</feature>
<dbReference type="SUPFAM" id="SSF57180">
    <property type="entry name" value="Cellulose-binding domain"/>
    <property type="match status" value="1"/>
</dbReference>
<reference evidence="5" key="1">
    <citation type="submission" date="2020-11" db="EMBL/GenBank/DDBJ databases">
        <authorList>
            <consortium name="DOE Joint Genome Institute"/>
            <person name="Ahrendt S."/>
            <person name="Riley R."/>
            <person name="Andreopoulos W."/>
            <person name="Labutti K."/>
            <person name="Pangilinan J."/>
            <person name="Ruiz-Duenas F.J."/>
            <person name="Barrasa J.M."/>
            <person name="Sanchez-Garcia M."/>
            <person name="Camarero S."/>
            <person name="Miyauchi S."/>
            <person name="Serrano A."/>
            <person name="Linde D."/>
            <person name="Babiker R."/>
            <person name="Drula E."/>
            <person name="Ayuso-Fernandez I."/>
            <person name="Pacheco R."/>
            <person name="Padilla G."/>
            <person name="Ferreira P."/>
            <person name="Barriuso J."/>
            <person name="Kellner H."/>
            <person name="Castanera R."/>
            <person name="Alfaro M."/>
            <person name="Ramirez L."/>
            <person name="Pisabarro A.G."/>
            <person name="Kuo A."/>
            <person name="Tritt A."/>
            <person name="Lipzen A."/>
            <person name="He G."/>
            <person name="Yan M."/>
            <person name="Ng V."/>
            <person name="Cullen D."/>
            <person name="Martin F."/>
            <person name="Rosso M.-N."/>
            <person name="Henrissat B."/>
            <person name="Hibbett D."/>
            <person name="Martinez A.T."/>
            <person name="Grigoriev I.V."/>
        </authorList>
    </citation>
    <scope>NUCLEOTIDE SEQUENCE</scope>
    <source>
        <strain evidence="5">CBS 506.95</strain>
    </source>
</reference>
<dbReference type="InterPro" id="IPR000254">
    <property type="entry name" value="CBD"/>
</dbReference>
<keyword evidence="1 3" id="KW-0732">Signal</keyword>
<gene>
    <name evidence="5" type="ORF">CPB83DRAFT_846392</name>
</gene>
<evidence type="ECO:0000313" key="5">
    <source>
        <dbReference type="EMBL" id="KAF9532801.1"/>
    </source>
</evidence>
<feature type="signal peptide" evidence="3">
    <location>
        <begin position="1"/>
        <end position="19"/>
    </location>
</feature>
<dbReference type="InterPro" id="IPR035971">
    <property type="entry name" value="CBD_sf"/>
</dbReference>
<evidence type="ECO:0000313" key="6">
    <source>
        <dbReference type="Proteomes" id="UP000807306"/>
    </source>
</evidence>
<feature type="region of interest" description="Disordered" evidence="2">
    <location>
        <begin position="51"/>
        <end position="94"/>
    </location>
</feature>
<dbReference type="AlphaFoldDB" id="A0A9P6JTU9"/>
<dbReference type="Proteomes" id="UP000807306">
    <property type="component" value="Unassembled WGS sequence"/>
</dbReference>
<comment type="caution">
    <text evidence="5">The sequence shown here is derived from an EMBL/GenBank/DDBJ whole genome shotgun (WGS) entry which is preliminary data.</text>
</comment>
<feature type="domain" description="CBM1" evidence="4">
    <location>
        <begin position="125"/>
        <end position="161"/>
    </location>
</feature>
<evidence type="ECO:0000256" key="3">
    <source>
        <dbReference type="SAM" id="SignalP"/>
    </source>
</evidence>
<dbReference type="GO" id="GO:0005975">
    <property type="term" value="P:carbohydrate metabolic process"/>
    <property type="evidence" value="ECO:0007669"/>
    <property type="project" value="InterPro"/>
</dbReference>